<evidence type="ECO:0000313" key="2">
    <source>
        <dbReference type="EMBL" id="VFU02092.1"/>
    </source>
</evidence>
<sequence length="287" mass="32037">MPSASRATVTSSALSPRRLRNLSDVDRRMRLLEISVDGKLPRGSFVKAALHVGCHARMISRLWDQARASIAAGSAVADTSAKMKGNCGPKVKRQPSEIDAAIKAVAHHDRQTLRSTAFHSKIPKTIIIRHMAKEKTLKGRSNRVKPLLTEDNKKARLKFAFNFLRSGLCGSHFFENIKFYVYEDETVALRAVKSKRFITKVMFLAAVARPRHDAHRNRHFDGKIGIWAFVELTVALRKSKNRPKGAIVTTPQSVDGVVYNHIIMNKVVPAIQERFPKGGRPGGIFVQ</sequence>
<reference evidence="1" key="2">
    <citation type="submission" date="2019-06" db="EMBL/GenBank/DDBJ databases">
        <title>Genomics analysis of Aphanomyces spp. identifies a new class of oomycete effector associated with host adaptation.</title>
        <authorList>
            <person name="Gaulin E."/>
        </authorList>
    </citation>
    <scope>NUCLEOTIDE SEQUENCE</scope>
    <source>
        <strain evidence="1">CBS 578.67</strain>
    </source>
</reference>
<gene>
    <name evidence="2" type="primary">Aste57867_25469</name>
    <name evidence="1" type="ORF">As57867_025390</name>
    <name evidence="2" type="ORF">ASTE57867_25469</name>
</gene>
<proteinExistence type="predicted"/>
<reference evidence="2 3" key="1">
    <citation type="submission" date="2019-03" db="EMBL/GenBank/DDBJ databases">
        <authorList>
            <person name="Gaulin E."/>
            <person name="Dumas B."/>
        </authorList>
    </citation>
    <scope>NUCLEOTIDE SEQUENCE [LARGE SCALE GENOMIC DNA]</scope>
    <source>
        <strain evidence="2">CBS 568.67</strain>
    </source>
</reference>
<dbReference type="Proteomes" id="UP000332933">
    <property type="component" value="Unassembled WGS sequence"/>
</dbReference>
<dbReference type="PANTHER" id="PTHR47169">
    <property type="entry name" value="OS01G0541250 PROTEIN"/>
    <property type="match status" value="1"/>
</dbReference>
<evidence type="ECO:0000313" key="3">
    <source>
        <dbReference type="Proteomes" id="UP000332933"/>
    </source>
</evidence>
<accession>A0A485LT45</accession>
<dbReference type="EMBL" id="CAADRA010007566">
    <property type="protein sequence ID" value="VFU02092.1"/>
    <property type="molecule type" value="Genomic_DNA"/>
</dbReference>
<dbReference type="Gene3D" id="3.30.420.10">
    <property type="entry name" value="Ribonuclease H-like superfamily/Ribonuclease H"/>
    <property type="match status" value="1"/>
</dbReference>
<protein>
    <submittedName>
        <fullName evidence="2">Aste57867_25469 protein</fullName>
    </submittedName>
</protein>
<organism evidence="2 3">
    <name type="scientific">Aphanomyces stellatus</name>
    <dbReference type="NCBI Taxonomy" id="120398"/>
    <lineage>
        <taxon>Eukaryota</taxon>
        <taxon>Sar</taxon>
        <taxon>Stramenopiles</taxon>
        <taxon>Oomycota</taxon>
        <taxon>Saprolegniomycetes</taxon>
        <taxon>Saprolegniales</taxon>
        <taxon>Verrucalvaceae</taxon>
        <taxon>Aphanomyces</taxon>
    </lineage>
</organism>
<evidence type="ECO:0000313" key="1">
    <source>
        <dbReference type="EMBL" id="KAF0682381.1"/>
    </source>
</evidence>
<keyword evidence="3" id="KW-1185">Reference proteome</keyword>
<dbReference type="InterPro" id="IPR036397">
    <property type="entry name" value="RNaseH_sf"/>
</dbReference>
<dbReference type="AlphaFoldDB" id="A0A485LT45"/>
<dbReference type="GO" id="GO:0003676">
    <property type="term" value="F:nucleic acid binding"/>
    <property type="evidence" value="ECO:0007669"/>
    <property type="project" value="InterPro"/>
</dbReference>
<name>A0A485LT45_9STRA</name>
<dbReference type="EMBL" id="VJMH01007540">
    <property type="protein sequence ID" value="KAF0682381.1"/>
    <property type="molecule type" value="Genomic_DNA"/>
</dbReference>